<protein>
    <submittedName>
        <fullName evidence="2">Transporter</fullName>
    </submittedName>
</protein>
<keyword evidence="1" id="KW-1133">Transmembrane helix</keyword>
<feature type="transmembrane region" description="Helical" evidence="1">
    <location>
        <begin position="51"/>
        <end position="72"/>
    </location>
</feature>
<dbReference type="RefSeq" id="WP_000265500.1">
    <property type="nucleotide sequence ID" value="NZ_NFCF01000063.1"/>
</dbReference>
<dbReference type="EMBL" id="NFCF01000063">
    <property type="protein sequence ID" value="OTW50880.1"/>
    <property type="molecule type" value="Genomic_DNA"/>
</dbReference>
<evidence type="ECO:0000256" key="1">
    <source>
        <dbReference type="SAM" id="Phobius"/>
    </source>
</evidence>
<organism evidence="2 3">
    <name type="scientific">Bacillus thuringiensis serovar mexicanensis</name>
    <dbReference type="NCBI Taxonomy" id="180868"/>
    <lineage>
        <taxon>Bacteria</taxon>
        <taxon>Bacillati</taxon>
        <taxon>Bacillota</taxon>
        <taxon>Bacilli</taxon>
        <taxon>Bacillales</taxon>
        <taxon>Bacillaceae</taxon>
        <taxon>Bacillus</taxon>
        <taxon>Bacillus cereus group</taxon>
    </lineage>
</organism>
<reference evidence="2 3" key="1">
    <citation type="submission" date="2016-10" db="EMBL/GenBank/DDBJ databases">
        <title>Comparative genomics of Bacillus thuringiensis reveals a path to pathogens against multiple invertebrate hosts.</title>
        <authorList>
            <person name="Zheng J."/>
            <person name="Gao Q."/>
            <person name="Liu H."/>
            <person name="Peng D."/>
            <person name="Ruan L."/>
            <person name="Sun M."/>
        </authorList>
    </citation>
    <scope>NUCLEOTIDE SEQUENCE [LARGE SCALE GENOMIC DNA]</scope>
    <source>
        <strain evidence="2">BGSC 4AC1</strain>
    </source>
</reference>
<proteinExistence type="predicted"/>
<evidence type="ECO:0000313" key="3">
    <source>
        <dbReference type="Proteomes" id="UP000195152"/>
    </source>
</evidence>
<evidence type="ECO:0000313" key="2">
    <source>
        <dbReference type="EMBL" id="OTW50880.1"/>
    </source>
</evidence>
<accession>A0A242WAK6</accession>
<sequence length="93" mass="10961">MWKININSMVWLLKSIATIGLWLYALPKLLNPTNVPFRFLLDSSSVNLGKTYLDFILFSFLYVLYFIVVVFISHKVIWSNTLTEKFKTKNEPR</sequence>
<keyword evidence="1" id="KW-0812">Transmembrane</keyword>
<dbReference type="Proteomes" id="UP000195152">
    <property type="component" value="Unassembled WGS sequence"/>
</dbReference>
<dbReference type="AlphaFoldDB" id="A0A242WAK6"/>
<keyword evidence="1" id="KW-0472">Membrane</keyword>
<comment type="caution">
    <text evidence="2">The sequence shown here is derived from an EMBL/GenBank/DDBJ whole genome shotgun (WGS) entry which is preliminary data.</text>
</comment>
<feature type="transmembrane region" description="Helical" evidence="1">
    <location>
        <begin position="12"/>
        <end position="31"/>
    </location>
</feature>
<gene>
    <name evidence="2" type="ORF">BK699_10065</name>
</gene>
<name>A0A242WAK6_BACTU</name>